<evidence type="ECO:0000313" key="3">
    <source>
        <dbReference type="Proteomes" id="UP000431401"/>
    </source>
</evidence>
<dbReference type="Proteomes" id="UP000431401">
    <property type="component" value="Unassembled WGS sequence"/>
</dbReference>
<dbReference type="InterPro" id="IPR024520">
    <property type="entry name" value="DUF3558"/>
</dbReference>
<dbReference type="AlphaFoldDB" id="A0A7K0E118"/>
<name>A0A7K0E118_9NOCA</name>
<gene>
    <name evidence="2" type="ORF">NRB56_72950</name>
</gene>
<comment type="caution">
    <text evidence="2">The sequence shown here is derived from an EMBL/GenBank/DDBJ whole genome shotgun (WGS) entry which is preliminary data.</text>
</comment>
<evidence type="ECO:0008006" key="4">
    <source>
        <dbReference type="Google" id="ProtNLM"/>
    </source>
</evidence>
<reference evidence="2 3" key="1">
    <citation type="submission" date="2019-10" db="EMBL/GenBank/DDBJ databases">
        <title>Nocardia macrotermitis sp. nov. and Nocardia aurantia sp. nov., isolated from the gut of fungus growing-termite Macrotermes natalensis.</title>
        <authorList>
            <person name="Benndorf R."/>
            <person name="Schwitalla J."/>
            <person name="Martin K."/>
            <person name="De Beer W."/>
            <person name="Kaster A.-K."/>
            <person name="Vollmers J."/>
            <person name="Poulsen M."/>
            <person name="Beemelmanns C."/>
        </authorList>
    </citation>
    <scope>NUCLEOTIDE SEQUENCE [LARGE SCALE GENOMIC DNA]</scope>
    <source>
        <strain evidence="2 3">RB56</strain>
    </source>
</reference>
<evidence type="ECO:0000256" key="1">
    <source>
        <dbReference type="SAM" id="MobiDB-lite"/>
    </source>
</evidence>
<protein>
    <recommendedName>
        <fullName evidence="4">DUF3558 domain-containing protein</fullName>
    </recommendedName>
</protein>
<dbReference type="EMBL" id="WEGI01000022">
    <property type="protein sequence ID" value="MQY31685.1"/>
    <property type="molecule type" value="Genomic_DNA"/>
</dbReference>
<organism evidence="2 3">
    <name type="scientific">Nocardia aurantia</name>
    <dbReference type="NCBI Taxonomy" id="2585199"/>
    <lineage>
        <taxon>Bacteria</taxon>
        <taxon>Bacillati</taxon>
        <taxon>Actinomycetota</taxon>
        <taxon>Actinomycetes</taxon>
        <taxon>Mycobacteriales</taxon>
        <taxon>Nocardiaceae</taxon>
        <taxon>Nocardia</taxon>
    </lineage>
</organism>
<evidence type="ECO:0000313" key="2">
    <source>
        <dbReference type="EMBL" id="MQY31685.1"/>
    </source>
</evidence>
<keyword evidence="3" id="KW-1185">Reference proteome</keyword>
<dbReference type="Pfam" id="PF12079">
    <property type="entry name" value="DUF3558"/>
    <property type="match status" value="1"/>
</dbReference>
<proteinExistence type="predicted"/>
<feature type="region of interest" description="Disordered" evidence="1">
    <location>
        <begin position="1"/>
        <end position="21"/>
    </location>
</feature>
<sequence>MVSSTALPPAPTGFDPCSDALKPVLDSEQLHGKERDDSNGNGGTQWRGCGWVQSDGYSVSIRATNVTLSMVRANPGLKIAEELTVGGRAAITYHDSDATDLQHGCILDVELKNGSLEFFLDNPASRRLTGSMDTCLIAKTLAAKVVPLVPTSV</sequence>
<accession>A0A7K0E118</accession>